<dbReference type="PANTHER" id="PTHR21596:SF49">
    <property type="entry name" value="FACTOR OF DNA METHYLATION 1-5_IDN2 DOMAIN-CONTAINING PROTEIN"/>
    <property type="match status" value="1"/>
</dbReference>
<dbReference type="InterPro" id="IPR045177">
    <property type="entry name" value="FDM1-5/IDN2"/>
</dbReference>
<dbReference type="Pfam" id="PF03469">
    <property type="entry name" value="XH"/>
    <property type="match status" value="1"/>
</dbReference>
<dbReference type="OrthoDB" id="1892195at2759"/>
<dbReference type="GO" id="GO:0080188">
    <property type="term" value="P:gene silencing by siRNA-directed DNA methylation"/>
    <property type="evidence" value="ECO:0007669"/>
    <property type="project" value="InterPro"/>
</dbReference>
<evidence type="ECO:0000313" key="4">
    <source>
        <dbReference type="EMBL" id="CAD6239622.1"/>
    </source>
</evidence>
<dbReference type="InterPro" id="IPR038588">
    <property type="entry name" value="XS_domain_sf"/>
</dbReference>
<dbReference type="Proteomes" id="UP000604825">
    <property type="component" value="Unassembled WGS sequence"/>
</dbReference>
<dbReference type="InterPro" id="IPR005379">
    <property type="entry name" value="FDM1-5/IDN2_XH"/>
</dbReference>
<gene>
    <name evidence="4" type="ORF">NCGR_LOCUS26522</name>
</gene>
<dbReference type="AlphaFoldDB" id="A0A811PAA4"/>
<evidence type="ECO:0008006" key="6">
    <source>
        <dbReference type="Google" id="ProtNLM"/>
    </source>
</evidence>
<name>A0A811PAA4_9POAL</name>
<dbReference type="Gene3D" id="3.30.70.2890">
    <property type="entry name" value="XS domain"/>
    <property type="match status" value="1"/>
</dbReference>
<comment type="caution">
    <text evidence="4">The sequence shown here is derived from an EMBL/GenBank/DDBJ whole genome shotgun (WGS) entry which is preliminary data.</text>
</comment>
<dbReference type="Pfam" id="PF03468">
    <property type="entry name" value="XS"/>
    <property type="match status" value="1"/>
</dbReference>
<dbReference type="EMBL" id="CAJGYO010000006">
    <property type="protein sequence ID" value="CAD6239622.1"/>
    <property type="molecule type" value="Genomic_DNA"/>
</dbReference>
<dbReference type="InterPro" id="IPR005380">
    <property type="entry name" value="XS_domain"/>
</dbReference>
<feature type="domain" description="Factor of DNA methylation 1-5/IDN2" evidence="3">
    <location>
        <begin position="394"/>
        <end position="522"/>
    </location>
</feature>
<evidence type="ECO:0000259" key="3">
    <source>
        <dbReference type="Pfam" id="PF03469"/>
    </source>
</evidence>
<proteinExistence type="predicted"/>
<dbReference type="PANTHER" id="PTHR21596">
    <property type="entry name" value="RIBONUCLEASE P SUBUNIT P38"/>
    <property type="match status" value="1"/>
</dbReference>
<evidence type="ECO:0000313" key="5">
    <source>
        <dbReference type="Proteomes" id="UP000604825"/>
    </source>
</evidence>
<evidence type="ECO:0000259" key="2">
    <source>
        <dbReference type="Pfam" id="PF03468"/>
    </source>
</evidence>
<organism evidence="4 5">
    <name type="scientific">Miscanthus lutarioriparius</name>
    <dbReference type="NCBI Taxonomy" id="422564"/>
    <lineage>
        <taxon>Eukaryota</taxon>
        <taxon>Viridiplantae</taxon>
        <taxon>Streptophyta</taxon>
        <taxon>Embryophyta</taxon>
        <taxon>Tracheophyta</taxon>
        <taxon>Spermatophyta</taxon>
        <taxon>Magnoliopsida</taxon>
        <taxon>Liliopsida</taxon>
        <taxon>Poales</taxon>
        <taxon>Poaceae</taxon>
        <taxon>PACMAD clade</taxon>
        <taxon>Panicoideae</taxon>
        <taxon>Andropogonodae</taxon>
        <taxon>Andropogoneae</taxon>
        <taxon>Saccharinae</taxon>
        <taxon>Miscanthus</taxon>
    </lineage>
</organism>
<protein>
    <recommendedName>
        <fullName evidence="6">Factor of DNA methylation 1-5/IDN2 domain-containing protein</fullName>
    </recommendedName>
</protein>
<sequence>MADADAGNPSELLVWPWTGIIATITADGNATSTLASHAQQHFAGVPTTMLQEEAAVRANHRCHFLLLHFGKSWSGLRDAMSLTFHFARAGRSEWQRQRVDDDGDRVFGWVAGEEDLLGSGAVGRFLRESGAKARSVEDVQKDKARHADALGAVHDEYERREKFLKAQSEEMARLLQTMEQENSWLLGELKEVQDVADNKLPELSRGVDDEENEMLRAELDAIKGEIQLRVDRIQELKECRTELHCSKVEKLVIEINSLEMEDREAKARDHVQMLHEKHKEEMEAINAKVDQLEKQLEQKEAQVSSGLQVSAMSLLDMKLKTGENLRKEECQHLYKLMTIWKECQEQERQRYQNAHVDLTKRDRLNRDELQETRQELIKCLESLMIGGCTAIGIKRMGQLDEEPFYHACKSKYRDDDPEGKAARLVSIWQEELKNAFWNPFTAILVDGEEKDVVDEDDSKLRQLWTEYGDHTCNAVKNALRELHEYNPKGRQAVSELWNFREGRKATVAEVLKYIFEQLKMRK</sequence>
<keyword evidence="5" id="KW-1185">Reference proteome</keyword>
<reference evidence="4" key="1">
    <citation type="submission" date="2020-10" db="EMBL/GenBank/DDBJ databases">
        <authorList>
            <person name="Han B."/>
            <person name="Lu T."/>
            <person name="Zhao Q."/>
            <person name="Huang X."/>
            <person name="Zhao Y."/>
        </authorList>
    </citation>
    <scope>NUCLEOTIDE SEQUENCE</scope>
</reference>
<accession>A0A811PAA4</accession>
<feature type="domain" description="XS" evidence="2">
    <location>
        <begin position="11"/>
        <end position="116"/>
    </location>
</feature>
<feature type="coiled-coil region" evidence="1">
    <location>
        <begin position="248"/>
        <end position="309"/>
    </location>
</feature>
<keyword evidence="1" id="KW-0175">Coiled coil</keyword>
<evidence type="ECO:0000256" key="1">
    <source>
        <dbReference type="SAM" id="Coils"/>
    </source>
</evidence>